<name>A0ABY0T8W0_9PROT</name>
<reference evidence="6 7" key="1">
    <citation type="submission" date="2016-10" db="EMBL/GenBank/DDBJ databases">
        <authorList>
            <person name="Varghese N."/>
            <person name="Submissions S."/>
        </authorList>
    </citation>
    <scope>NUCLEOTIDE SEQUENCE [LARGE SCALE GENOMIC DNA]</scope>
    <source>
        <strain evidence="6 7">Nl1</strain>
    </source>
</reference>
<dbReference type="SUPFAM" id="SSF48452">
    <property type="entry name" value="TPR-like"/>
    <property type="match status" value="1"/>
</dbReference>
<comment type="caution">
    <text evidence="6">The sequence shown here is derived from an EMBL/GenBank/DDBJ whole genome shotgun (WGS) entry which is preliminary data.</text>
</comment>
<keyword evidence="2" id="KW-0132">Cell division</keyword>
<proteinExistence type="inferred from homology"/>
<protein>
    <recommendedName>
        <fullName evidence="2">Cell division coordinator CpoB</fullName>
    </recommendedName>
</protein>
<feature type="compositionally biased region" description="Low complexity" evidence="3">
    <location>
        <begin position="118"/>
        <end position="138"/>
    </location>
</feature>
<feature type="chain" id="PRO_5044930190" description="Cell division coordinator CpoB" evidence="2">
    <location>
        <begin position="20"/>
        <end position="284"/>
    </location>
</feature>
<keyword evidence="7" id="KW-1185">Reference proteome</keyword>
<evidence type="ECO:0000256" key="2">
    <source>
        <dbReference type="HAMAP-Rule" id="MF_02066"/>
    </source>
</evidence>
<keyword evidence="2" id="KW-0131">Cell cycle</keyword>
<dbReference type="InterPro" id="IPR032519">
    <property type="entry name" value="YbgF_tri"/>
</dbReference>
<dbReference type="Pfam" id="PF13525">
    <property type="entry name" value="YfiO"/>
    <property type="match status" value="1"/>
</dbReference>
<sequence precursor="true">MRLRAFWLSLLIGCNASYAGLFDDEEARKQIAAQQALIGDLRNQGRTLEARIVKLEETLNDQPLLELHNQIETLRLDMNKLQGQIEVLVNENELTQKRQKDFYIDLDSRLRRLEQPDESAASESPAPPATKSEAAPEPSIETPARVVAVIPPPASAAATESVESRDYEAAYSLFKNAKYQEAISQFKQFIKSYPGSSLVPSAHYWTGNAYYAKRDFKNAISTQEKLIATFPASSKAPDAMLNIASSQQEMNQKAAAKKTLENLIAKYPGSDAAQKAKQRLASRK</sequence>
<dbReference type="InterPro" id="IPR039565">
    <property type="entry name" value="BamD-like"/>
</dbReference>
<dbReference type="NCBIfam" id="TIGR02795">
    <property type="entry name" value="tol_pal_ybgF"/>
    <property type="match status" value="1"/>
</dbReference>
<dbReference type="Gene3D" id="1.20.5.110">
    <property type="match status" value="1"/>
</dbReference>
<feature type="signal peptide" evidence="2">
    <location>
        <begin position="1"/>
        <end position="19"/>
    </location>
</feature>
<keyword evidence="2" id="KW-0574">Periplasm</keyword>
<organism evidence="6 7">
    <name type="scientific">Nitrosospira multiformis</name>
    <dbReference type="NCBI Taxonomy" id="1231"/>
    <lineage>
        <taxon>Bacteria</taxon>
        <taxon>Pseudomonadati</taxon>
        <taxon>Pseudomonadota</taxon>
        <taxon>Betaproteobacteria</taxon>
        <taxon>Nitrosomonadales</taxon>
        <taxon>Nitrosomonadaceae</taxon>
        <taxon>Nitrosospira</taxon>
    </lineage>
</organism>
<comment type="similarity">
    <text evidence="2">Belongs to the CpoB family.</text>
</comment>
<keyword evidence="1 2" id="KW-0732">Signal</keyword>
<dbReference type="RefSeq" id="WP_074630727.1">
    <property type="nucleotide sequence ID" value="NZ_FNKY01000001.1"/>
</dbReference>
<evidence type="ECO:0000313" key="6">
    <source>
        <dbReference type="EMBL" id="SDQ37383.1"/>
    </source>
</evidence>
<feature type="domain" description="YbgF trimerisation" evidence="5">
    <location>
        <begin position="48"/>
        <end position="118"/>
    </location>
</feature>
<feature type="region of interest" description="Disordered" evidence="3">
    <location>
        <begin position="114"/>
        <end position="138"/>
    </location>
</feature>
<dbReference type="InterPro" id="IPR011990">
    <property type="entry name" value="TPR-like_helical_dom_sf"/>
</dbReference>
<dbReference type="Gene3D" id="1.25.40.10">
    <property type="entry name" value="Tetratricopeptide repeat domain"/>
    <property type="match status" value="1"/>
</dbReference>
<evidence type="ECO:0000259" key="5">
    <source>
        <dbReference type="Pfam" id="PF16331"/>
    </source>
</evidence>
<feature type="coiled-coil region" evidence="2">
    <location>
        <begin position="38"/>
        <end position="98"/>
    </location>
</feature>
<dbReference type="Proteomes" id="UP000183471">
    <property type="component" value="Unassembled WGS sequence"/>
</dbReference>
<dbReference type="EMBL" id="FNKY01000001">
    <property type="protein sequence ID" value="SDQ37383.1"/>
    <property type="molecule type" value="Genomic_DNA"/>
</dbReference>
<comment type="function">
    <text evidence="2">Mediates coordination of peptidoglycan synthesis and outer membrane constriction during cell division.</text>
</comment>
<comment type="subcellular location">
    <subcellularLocation>
        <location evidence="2">Periplasm</location>
    </subcellularLocation>
</comment>
<evidence type="ECO:0000256" key="1">
    <source>
        <dbReference type="ARBA" id="ARBA00022729"/>
    </source>
</evidence>
<feature type="domain" description="Outer membrane lipoprotein BamD-like" evidence="4">
    <location>
        <begin position="164"/>
        <end position="281"/>
    </location>
</feature>
<keyword evidence="2" id="KW-0175">Coiled coil</keyword>
<evidence type="ECO:0000256" key="3">
    <source>
        <dbReference type="SAM" id="MobiDB-lite"/>
    </source>
</evidence>
<evidence type="ECO:0000313" key="7">
    <source>
        <dbReference type="Proteomes" id="UP000183471"/>
    </source>
</evidence>
<dbReference type="HAMAP" id="MF_02066">
    <property type="entry name" value="CpoB"/>
    <property type="match status" value="1"/>
</dbReference>
<dbReference type="Pfam" id="PF16331">
    <property type="entry name" value="TolA_bind_tri"/>
    <property type="match status" value="1"/>
</dbReference>
<gene>
    <name evidence="2" type="primary">cpoB</name>
    <name evidence="6" type="ORF">SAMN05216402_0604</name>
</gene>
<evidence type="ECO:0000259" key="4">
    <source>
        <dbReference type="Pfam" id="PF13525"/>
    </source>
</evidence>
<dbReference type="InterPro" id="IPR034706">
    <property type="entry name" value="CpoB"/>
</dbReference>
<dbReference type="InterPro" id="IPR014162">
    <property type="entry name" value="CpoB_C"/>
</dbReference>
<accession>A0ABY0T8W0</accession>